<comment type="caution">
    <text evidence="1">The sequence shown here is derived from an EMBL/GenBank/DDBJ whole genome shotgun (WGS) entry which is preliminary data.</text>
</comment>
<protein>
    <submittedName>
        <fullName evidence="1">Uncharacterized protein</fullName>
    </submittedName>
</protein>
<feature type="non-terminal residue" evidence="1">
    <location>
        <position position="58"/>
    </location>
</feature>
<accession>A0ABN9SUE9</accession>
<reference evidence="1" key="1">
    <citation type="submission" date="2023-10" db="EMBL/GenBank/DDBJ databases">
        <authorList>
            <person name="Chen Y."/>
            <person name="Shah S."/>
            <person name="Dougan E. K."/>
            <person name="Thang M."/>
            <person name="Chan C."/>
        </authorList>
    </citation>
    <scope>NUCLEOTIDE SEQUENCE [LARGE SCALE GENOMIC DNA]</scope>
</reference>
<sequence>ALLPKLAEMRRGWDFFQIDDKAQFLGALIGPMVSLGMVWEVGHVSLAHRRREQLLLCE</sequence>
<feature type="non-terminal residue" evidence="1">
    <location>
        <position position="1"/>
    </location>
</feature>
<dbReference type="Proteomes" id="UP001189429">
    <property type="component" value="Unassembled WGS sequence"/>
</dbReference>
<gene>
    <name evidence="1" type="ORF">PCOR1329_LOCUS32701</name>
</gene>
<proteinExistence type="predicted"/>
<keyword evidence="2" id="KW-1185">Reference proteome</keyword>
<evidence type="ECO:0000313" key="1">
    <source>
        <dbReference type="EMBL" id="CAK0836087.1"/>
    </source>
</evidence>
<evidence type="ECO:0000313" key="2">
    <source>
        <dbReference type="Proteomes" id="UP001189429"/>
    </source>
</evidence>
<dbReference type="EMBL" id="CAUYUJ010013370">
    <property type="protein sequence ID" value="CAK0836087.1"/>
    <property type="molecule type" value="Genomic_DNA"/>
</dbReference>
<name>A0ABN9SUE9_9DINO</name>
<organism evidence="1 2">
    <name type="scientific">Prorocentrum cordatum</name>
    <dbReference type="NCBI Taxonomy" id="2364126"/>
    <lineage>
        <taxon>Eukaryota</taxon>
        <taxon>Sar</taxon>
        <taxon>Alveolata</taxon>
        <taxon>Dinophyceae</taxon>
        <taxon>Prorocentrales</taxon>
        <taxon>Prorocentraceae</taxon>
        <taxon>Prorocentrum</taxon>
    </lineage>
</organism>